<dbReference type="Proteomes" id="UP000076532">
    <property type="component" value="Unassembled WGS sequence"/>
</dbReference>
<feature type="compositionally biased region" description="Low complexity" evidence="1">
    <location>
        <begin position="272"/>
        <end position="287"/>
    </location>
</feature>
<feature type="region of interest" description="Disordered" evidence="1">
    <location>
        <begin position="593"/>
        <end position="639"/>
    </location>
</feature>
<name>A0A166WFM2_9AGAM</name>
<feature type="compositionally biased region" description="Polar residues" evidence="1">
    <location>
        <begin position="292"/>
        <end position="309"/>
    </location>
</feature>
<evidence type="ECO:0000256" key="1">
    <source>
        <dbReference type="SAM" id="MobiDB-lite"/>
    </source>
</evidence>
<evidence type="ECO:0000313" key="3">
    <source>
        <dbReference type="Proteomes" id="UP000076532"/>
    </source>
</evidence>
<accession>A0A166WFM2</accession>
<dbReference type="AlphaFoldDB" id="A0A166WFM2"/>
<feature type="region of interest" description="Disordered" evidence="1">
    <location>
        <begin position="704"/>
        <end position="791"/>
    </location>
</feature>
<feature type="region of interest" description="Disordered" evidence="1">
    <location>
        <begin position="388"/>
        <end position="460"/>
    </location>
</feature>
<feature type="compositionally biased region" description="Polar residues" evidence="1">
    <location>
        <begin position="117"/>
        <end position="129"/>
    </location>
</feature>
<dbReference type="OrthoDB" id="5429838at2759"/>
<feature type="compositionally biased region" description="Basic and acidic residues" evidence="1">
    <location>
        <begin position="99"/>
        <end position="108"/>
    </location>
</feature>
<feature type="compositionally biased region" description="Polar residues" evidence="1">
    <location>
        <begin position="166"/>
        <end position="175"/>
    </location>
</feature>
<feature type="region of interest" description="Disordered" evidence="1">
    <location>
        <begin position="259"/>
        <end position="375"/>
    </location>
</feature>
<feature type="region of interest" description="Disordered" evidence="1">
    <location>
        <begin position="166"/>
        <end position="185"/>
    </location>
</feature>
<dbReference type="EMBL" id="KV417481">
    <property type="protein sequence ID" value="KZP33709.1"/>
    <property type="molecule type" value="Genomic_DNA"/>
</dbReference>
<feature type="region of interest" description="Disordered" evidence="1">
    <location>
        <begin position="190"/>
        <end position="211"/>
    </location>
</feature>
<feature type="compositionally biased region" description="Basic and acidic residues" evidence="1">
    <location>
        <begin position="622"/>
        <end position="638"/>
    </location>
</feature>
<reference evidence="2 3" key="1">
    <citation type="journal article" date="2016" name="Mol. Biol. Evol.">
        <title>Comparative Genomics of Early-Diverging Mushroom-Forming Fungi Provides Insights into the Origins of Lignocellulose Decay Capabilities.</title>
        <authorList>
            <person name="Nagy L.G."/>
            <person name="Riley R."/>
            <person name="Tritt A."/>
            <person name="Adam C."/>
            <person name="Daum C."/>
            <person name="Floudas D."/>
            <person name="Sun H."/>
            <person name="Yadav J.S."/>
            <person name="Pangilinan J."/>
            <person name="Larsson K.H."/>
            <person name="Matsuura K."/>
            <person name="Barry K."/>
            <person name="Labutti K."/>
            <person name="Kuo R."/>
            <person name="Ohm R.A."/>
            <person name="Bhattacharya S.S."/>
            <person name="Shirouzu T."/>
            <person name="Yoshinaga Y."/>
            <person name="Martin F.M."/>
            <person name="Grigoriev I.V."/>
            <person name="Hibbett D.S."/>
        </authorList>
    </citation>
    <scope>NUCLEOTIDE SEQUENCE [LARGE SCALE GENOMIC DNA]</scope>
    <source>
        <strain evidence="2 3">CBS 109695</strain>
    </source>
</reference>
<proteinExistence type="predicted"/>
<protein>
    <submittedName>
        <fullName evidence="2">Uncharacterized protein</fullName>
    </submittedName>
</protein>
<sequence>MVLQPGMAVGMSIVLHEQAEERQGSEGYSCPRCQHINSRCAGWVTCAKCNGLFKISPEEESIVSPQTEQHAGTDSMPDEIYLFRKISIFQVAARINDRESLEEGEPRDLPTSALPDISSQGSGSDQILSGNLHGPGLIHAQYARKPGRSIPDINVEPPTDAHALEMQSNQGSSRDGSPFMQGYPQVISRSGTQSRTFSVSPTSNVANWGSPASSESAFSNHVYAYFHDDTSDNHISPSNEVFDSDECLNLYVLPDRPPTSPQWSTSQDVFISVPSPSSPTAPFSPFTHRSESYGSPYSINSMSPQGQRSPTDDEASSPTSSFAFDGREMALPTHLSQPPAAHRSSRSGDGLLLPPAPTALRRSHNRGSISSRGHRHTLSDAESMAGHYFNPTLVSPTGSHHTSQGSGGSDQFLGGDQGPGLIRVRPAPGSRPQRIQRRATTPYERPKAHSNILGAMPPDTPTYNRATGSNSRNRHIASHLGEQQSMCSKPGCGQLFNNDDDRQRHEMRDKKHVATYTPESTASRPGIEPLLGCGLSIPRISVESPTNPHSQAMQWDQGSYHEASPFMQGYHSASGPQEIPIFDTLSDTFSGLPASPGGIGKGSLASSESCFSNPSSPANQDDDFHGTSDHDGDKRKSPSNELFNLDEYLNLSALPDVSLMSPRRMTSQDVFISGPDPSSAAVPLSSFTHHSASYDPPYPMYNMSLQGQRSPTHDEASSPTPSFAFNGREMTLPPHPSQHLAAHRSSRSEDGLLLPTPSTALRRSHIRGSISPKGRRYTSSDAKSMAGHDFN</sequence>
<feature type="compositionally biased region" description="Low complexity" evidence="1">
    <location>
        <begin position="606"/>
        <end position="616"/>
    </location>
</feature>
<gene>
    <name evidence="2" type="ORF">FIBSPDRAFT_1035731</name>
</gene>
<organism evidence="2 3">
    <name type="scientific">Athelia psychrophila</name>
    <dbReference type="NCBI Taxonomy" id="1759441"/>
    <lineage>
        <taxon>Eukaryota</taxon>
        <taxon>Fungi</taxon>
        <taxon>Dikarya</taxon>
        <taxon>Basidiomycota</taxon>
        <taxon>Agaricomycotina</taxon>
        <taxon>Agaricomycetes</taxon>
        <taxon>Agaricomycetidae</taxon>
        <taxon>Atheliales</taxon>
        <taxon>Atheliaceae</taxon>
        <taxon>Athelia</taxon>
    </lineage>
</organism>
<keyword evidence="3" id="KW-1185">Reference proteome</keyword>
<feature type="region of interest" description="Disordered" evidence="1">
    <location>
        <begin position="99"/>
        <end position="130"/>
    </location>
</feature>
<evidence type="ECO:0000313" key="2">
    <source>
        <dbReference type="EMBL" id="KZP33709.1"/>
    </source>
</evidence>